<feature type="compositionally biased region" description="Low complexity" evidence="1">
    <location>
        <begin position="313"/>
        <end position="328"/>
    </location>
</feature>
<feature type="region of interest" description="Disordered" evidence="1">
    <location>
        <begin position="243"/>
        <end position="350"/>
    </location>
</feature>
<protein>
    <submittedName>
        <fullName evidence="2">Uncharacterized protein</fullName>
    </submittedName>
</protein>
<feature type="compositionally biased region" description="Basic and acidic residues" evidence="1">
    <location>
        <begin position="376"/>
        <end position="397"/>
    </location>
</feature>
<organism evidence="2 3">
    <name type="scientific">Colletotrichum tofieldiae</name>
    <dbReference type="NCBI Taxonomy" id="708197"/>
    <lineage>
        <taxon>Eukaryota</taxon>
        <taxon>Fungi</taxon>
        <taxon>Dikarya</taxon>
        <taxon>Ascomycota</taxon>
        <taxon>Pezizomycotina</taxon>
        <taxon>Sordariomycetes</taxon>
        <taxon>Hypocreomycetidae</taxon>
        <taxon>Glomerellales</taxon>
        <taxon>Glomerellaceae</taxon>
        <taxon>Colletotrichum</taxon>
        <taxon>Colletotrichum spaethianum species complex</taxon>
    </lineage>
</organism>
<gene>
    <name evidence="2" type="ORF">CT0861_09405</name>
</gene>
<evidence type="ECO:0000313" key="3">
    <source>
        <dbReference type="Proteomes" id="UP000076552"/>
    </source>
</evidence>
<feature type="compositionally biased region" description="Polar residues" evidence="1">
    <location>
        <begin position="65"/>
        <end position="80"/>
    </location>
</feature>
<reference evidence="2 3" key="1">
    <citation type="submission" date="2015-06" db="EMBL/GenBank/DDBJ databases">
        <title>Survival trade-offs in plant roots during colonization by closely related pathogenic and mutualistic fungi.</title>
        <authorList>
            <person name="Hacquard S."/>
            <person name="Kracher B."/>
            <person name="Hiruma K."/>
            <person name="Weinman A."/>
            <person name="Muench P."/>
            <person name="Garrido Oter R."/>
            <person name="Ver Loren van Themaat E."/>
            <person name="Dallerey J.-F."/>
            <person name="Damm U."/>
            <person name="Henrissat B."/>
            <person name="Lespinet O."/>
            <person name="Thon M."/>
            <person name="Kemen E."/>
            <person name="McHardy A.C."/>
            <person name="Schulze-Lefert P."/>
            <person name="O'Connell R.J."/>
        </authorList>
    </citation>
    <scope>NUCLEOTIDE SEQUENCE [LARGE SCALE GENOMIC DNA]</scope>
    <source>
        <strain evidence="2 3">0861</strain>
    </source>
</reference>
<comment type="caution">
    <text evidence="2">The sequence shown here is derived from an EMBL/GenBank/DDBJ whole genome shotgun (WGS) entry which is preliminary data.</text>
</comment>
<accession>A0A161VG70</accession>
<keyword evidence="3" id="KW-1185">Reference proteome</keyword>
<dbReference type="Proteomes" id="UP000076552">
    <property type="component" value="Unassembled WGS sequence"/>
</dbReference>
<feature type="non-terminal residue" evidence="2">
    <location>
        <position position="1"/>
    </location>
</feature>
<name>A0A161VG70_9PEZI</name>
<evidence type="ECO:0000313" key="2">
    <source>
        <dbReference type="EMBL" id="KZL69984.1"/>
    </source>
</evidence>
<sequence>LALGKMLALRDENAVNAAQAARLAPGKAQLAPKTPGARYPKTPLKVPLNDENAVGGAKTALAPKSSGNIQGTAKKQNLVTPSEIRARAPLGNKTTNAKARSTQNAGGKDLEKTQTKPTTTKKLKQRSPSIGPLKLEVRNDQSGPAEEPDVEYAPPPSKELPYESDVFPDGVLTFEGLKPENMFKGYYNHFYNPMGEDGVRLQDRKQKEKLKKALKESDERILRDIREMDWSVSDVPETAVFARRKGPVPAPNPAVTRRAAGGAPKHPPTITSRRAASALSMSTGSTIRQKKTVEQKPTVRRPLSALLPRTRPTKTVAASKSTAAQSAVGEAASRNTLGYTKGRSASSVVSGRAPASAAARSASADIATVVPPNIVARRDASPQKQKREVRDANEDLGRLQFLSIFDPAGDDEDDGIGSAGPRNEDFEEDEFEMKLSF</sequence>
<evidence type="ECO:0000256" key="1">
    <source>
        <dbReference type="SAM" id="MobiDB-lite"/>
    </source>
</evidence>
<feature type="region of interest" description="Disordered" evidence="1">
    <location>
        <begin position="21"/>
        <end position="164"/>
    </location>
</feature>
<proteinExistence type="predicted"/>
<feature type="region of interest" description="Disordered" evidence="1">
    <location>
        <begin position="373"/>
        <end position="437"/>
    </location>
</feature>
<dbReference type="AlphaFoldDB" id="A0A161VG70"/>
<dbReference type="EMBL" id="LFIV01000098">
    <property type="protein sequence ID" value="KZL69984.1"/>
    <property type="molecule type" value="Genomic_DNA"/>
</dbReference>
<feature type="compositionally biased region" description="Polar residues" evidence="1">
    <location>
        <begin position="92"/>
        <end position="105"/>
    </location>
</feature>
<feature type="compositionally biased region" description="Polar residues" evidence="1">
    <location>
        <begin position="269"/>
        <end position="287"/>
    </location>
</feature>